<dbReference type="SMART" id="SM00729">
    <property type="entry name" value="Elp3"/>
    <property type="match status" value="1"/>
</dbReference>
<sequence length="234" mass="27489">MIRYSTVTEKNQREIILLKSSPCIWGKCSFCDYIDDNDSDLKKDISLNKRILKKITGKYKTLEVINSGSCFELPKETLNDIKSVVISKDIKKLFFESHWIYRDKLSEIETFFNIPIIFKCGIETFDNDFRNKILNKGAIFKNPLEVSKYFKSVCLLVGIKGQTKEMIKNDIDYLLKYFEYGCVNIFVENSTNIKRDENLIHWFHKNFSFLEKEKNIEVLWNNTDFGVGGDSYEI</sequence>
<dbReference type="RefSeq" id="WP_209703148.1">
    <property type="nucleotide sequence ID" value="NZ_JAGGLM010000025.1"/>
</dbReference>
<evidence type="ECO:0000313" key="3">
    <source>
        <dbReference type="Proteomes" id="UP001519307"/>
    </source>
</evidence>
<dbReference type="Proteomes" id="UP001519307">
    <property type="component" value="Unassembled WGS sequence"/>
</dbReference>
<comment type="caution">
    <text evidence="2">The sequence shown here is derived from an EMBL/GenBank/DDBJ whole genome shotgun (WGS) entry which is preliminary data.</text>
</comment>
<dbReference type="InterPro" id="IPR006638">
    <property type="entry name" value="Elp3/MiaA/NifB-like_rSAM"/>
</dbReference>
<keyword evidence="3" id="KW-1185">Reference proteome</keyword>
<dbReference type="EMBL" id="JAGGLM010000025">
    <property type="protein sequence ID" value="MBP2033905.1"/>
    <property type="molecule type" value="Genomic_DNA"/>
</dbReference>
<organism evidence="2 3">
    <name type="scientific">Clostridium algifaecis</name>
    <dbReference type="NCBI Taxonomy" id="1472040"/>
    <lineage>
        <taxon>Bacteria</taxon>
        <taxon>Bacillati</taxon>
        <taxon>Bacillota</taxon>
        <taxon>Clostridia</taxon>
        <taxon>Eubacteriales</taxon>
        <taxon>Clostridiaceae</taxon>
        <taxon>Clostridium</taxon>
    </lineage>
</organism>
<name>A0ABS4KW85_9CLOT</name>
<gene>
    <name evidence="2" type="ORF">J2Z42_002618</name>
</gene>
<protein>
    <submittedName>
        <fullName evidence="2">Fe-S cluster-containing MiaB family protein</fullName>
    </submittedName>
</protein>
<accession>A0ABS4KW85</accession>
<reference evidence="2 3" key="1">
    <citation type="submission" date="2021-03" db="EMBL/GenBank/DDBJ databases">
        <title>Genomic Encyclopedia of Type Strains, Phase IV (KMG-IV): sequencing the most valuable type-strain genomes for metagenomic binning, comparative biology and taxonomic classification.</title>
        <authorList>
            <person name="Goeker M."/>
        </authorList>
    </citation>
    <scope>NUCLEOTIDE SEQUENCE [LARGE SCALE GENOMIC DNA]</scope>
    <source>
        <strain evidence="2 3">DSM 28783</strain>
    </source>
</reference>
<evidence type="ECO:0000313" key="2">
    <source>
        <dbReference type="EMBL" id="MBP2033905.1"/>
    </source>
</evidence>
<proteinExistence type="predicted"/>
<evidence type="ECO:0000259" key="1">
    <source>
        <dbReference type="SMART" id="SM00729"/>
    </source>
</evidence>
<feature type="domain" description="Elp3/MiaA/NifB-like radical SAM core" evidence="1">
    <location>
        <begin position="14"/>
        <end position="211"/>
    </location>
</feature>